<comment type="similarity">
    <text evidence="1">Belongs to the peptidase S33 family.</text>
</comment>
<dbReference type="AlphaFoldDB" id="A0A918KB62"/>
<proteinExistence type="inferred from homology"/>
<evidence type="ECO:0000256" key="2">
    <source>
        <dbReference type="ARBA" id="ARBA00022729"/>
    </source>
</evidence>
<evidence type="ECO:0000259" key="5">
    <source>
        <dbReference type="Pfam" id="PF00561"/>
    </source>
</evidence>
<evidence type="ECO:0000313" key="8">
    <source>
        <dbReference type="Proteomes" id="UP000619244"/>
    </source>
</evidence>
<dbReference type="Gene3D" id="3.40.50.1820">
    <property type="entry name" value="alpha/beta hydrolase"/>
    <property type="match status" value="1"/>
</dbReference>
<feature type="domain" description="Peptidase S33 tripeptidyl aminopeptidase-like C-terminal" evidence="6">
    <location>
        <begin position="21"/>
        <end position="84"/>
    </location>
</feature>
<feature type="region of interest" description="Disordered" evidence="4">
    <location>
        <begin position="506"/>
        <end position="532"/>
    </location>
</feature>
<reference evidence="7" key="2">
    <citation type="submission" date="2020-09" db="EMBL/GenBank/DDBJ databases">
        <authorList>
            <person name="Sun Q."/>
            <person name="Ohkuma M."/>
        </authorList>
    </citation>
    <scope>NUCLEOTIDE SEQUENCE</scope>
    <source>
        <strain evidence="7">JCM 4790</strain>
    </source>
</reference>
<dbReference type="Pfam" id="PF00561">
    <property type="entry name" value="Abhydrolase_1"/>
    <property type="match status" value="1"/>
</dbReference>
<dbReference type="Pfam" id="PF08386">
    <property type="entry name" value="Abhydrolase_4"/>
    <property type="match status" value="2"/>
</dbReference>
<comment type="caution">
    <text evidence="7">The sequence shown here is derived from an EMBL/GenBank/DDBJ whole genome shotgun (WGS) entry which is preliminary data.</text>
</comment>
<evidence type="ECO:0000256" key="3">
    <source>
        <dbReference type="ARBA" id="ARBA00022801"/>
    </source>
</evidence>
<keyword evidence="2" id="KW-0732">Signal</keyword>
<organism evidence="7 8">
    <name type="scientific">Streptomyces minutiscleroticus</name>
    <dbReference type="NCBI Taxonomy" id="68238"/>
    <lineage>
        <taxon>Bacteria</taxon>
        <taxon>Bacillati</taxon>
        <taxon>Actinomycetota</taxon>
        <taxon>Actinomycetes</taxon>
        <taxon>Kitasatosporales</taxon>
        <taxon>Streptomycetaceae</taxon>
        <taxon>Streptomyces</taxon>
    </lineage>
</organism>
<dbReference type="InterPro" id="IPR000073">
    <property type="entry name" value="AB_hydrolase_1"/>
</dbReference>
<name>A0A918KB62_9ACTN</name>
<gene>
    <name evidence="7" type="ORF">GCM10010358_08400</name>
</gene>
<dbReference type="InterPro" id="IPR051601">
    <property type="entry name" value="Serine_prot/Carboxylest_S33"/>
</dbReference>
<sequence>MPDPPLRRATALTAIAVLPAAAEHPDVSAPGAAPVLVAGGTGDPATPYGGAEKTADALGGGAGVRLTYEGRGTAPAAVGTPGCATPSAAALWTATYRGRERSALEKPQLRWHPARFSTGCAAGCAICLPWPDRPSRPDAEDRRGGASMMRFFRVAASAVAAVLVAGCGAGSSDGGGGDGLSPPAGLPASLTGQELDWGRCGAASDGPAPGDGWQCATLEVPLNHAKPKGATMDVELIRGRSTGGPGERVGSLLLNFGGPGASGVAYLPGYGDLLSTLRERYDLVSFDPRGVGSSEGVRCRDDEEIQAAESVDTTPDTAAEERAYFEDAADFGRGCAQDAGEVLGHIATTDTARDMDLMRHVLGDRTLHYLGFSYGTELGGVYAHLFPGNVGRMVLDAVVDPTADTVGQARNQTLGFQRALDAYLESTGQDPEKGSQRIADLLKKIDAEPLRTSTDRELTETSALTGLIQPLYGERSWPALTGALEAAERGDGSGLLKLADEYNERDSSGHYGTVTHAQRAISCSDDRRRPTPEQARKLLPGFRKISPVFGAYMAWDTAGWCHDWPVAGRFDTPEVSAPGADPILLVGNTGDPATPYEGTRRMAEELGEGVGVQLTWKGEGHTAYGSGSECVDSTVESYLLDGTVPKNGKVCAS</sequence>
<dbReference type="InterPro" id="IPR029058">
    <property type="entry name" value="AB_hydrolase_fold"/>
</dbReference>
<keyword evidence="8" id="KW-1185">Reference proteome</keyword>
<dbReference type="PANTHER" id="PTHR43248:SF29">
    <property type="entry name" value="TRIPEPTIDYL AMINOPEPTIDASE"/>
    <property type="match status" value="1"/>
</dbReference>
<dbReference type="PANTHER" id="PTHR43248">
    <property type="entry name" value="2-SUCCINYL-6-HYDROXY-2,4-CYCLOHEXADIENE-1-CARBOXYLATE SYNTHASE"/>
    <property type="match status" value="1"/>
</dbReference>
<reference evidence="7" key="1">
    <citation type="journal article" date="2014" name="Int. J. Syst. Evol. Microbiol.">
        <title>Complete genome sequence of Corynebacterium casei LMG S-19264T (=DSM 44701T), isolated from a smear-ripened cheese.</title>
        <authorList>
            <consortium name="US DOE Joint Genome Institute (JGI-PGF)"/>
            <person name="Walter F."/>
            <person name="Albersmeier A."/>
            <person name="Kalinowski J."/>
            <person name="Ruckert C."/>
        </authorList>
    </citation>
    <scope>NUCLEOTIDE SEQUENCE</scope>
    <source>
        <strain evidence="7">JCM 4790</strain>
    </source>
</reference>
<dbReference type="SUPFAM" id="SSF53474">
    <property type="entry name" value="alpha/beta-Hydrolases"/>
    <property type="match status" value="1"/>
</dbReference>
<protein>
    <recommendedName>
        <fullName evidence="9">Peptidase</fullName>
    </recommendedName>
</protein>
<evidence type="ECO:0000256" key="1">
    <source>
        <dbReference type="ARBA" id="ARBA00010088"/>
    </source>
</evidence>
<feature type="domain" description="AB hydrolase-1" evidence="5">
    <location>
        <begin position="252"/>
        <end position="431"/>
    </location>
</feature>
<dbReference type="Proteomes" id="UP000619244">
    <property type="component" value="Unassembled WGS sequence"/>
</dbReference>
<evidence type="ECO:0008006" key="9">
    <source>
        <dbReference type="Google" id="ProtNLM"/>
    </source>
</evidence>
<evidence type="ECO:0000256" key="4">
    <source>
        <dbReference type="SAM" id="MobiDB-lite"/>
    </source>
</evidence>
<evidence type="ECO:0000259" key="6">
    <source>
        <dbReference type="Pfam" id="PF08386"/>
    </source>
</evidence>
<dbReference type="EMBL" id="BMVU01000002">
    <property type="protein sequence ID" value="GGX56676.1"/>
    <property type="molecule type" value="Genomic_DNA"/>
</dbReference>
<accession>A0A918KB62</accession>
<keyword evidence="3" id="KW-0378">Hydrolase</keyword>
<dbReference type="InterPro" id="IPR013595">
    <property type="entry name" value="Pept_S33_TAP-like_C"/>
</dbReference>
<evidence type="ECO:0000313" key="7">
    <source>
        <dbReference type="EMBL" id="GGX56676.1"/>
    </source>
</evidence>
<feature type="domain" description="Peptidase S33 tripeptidyl aminopeptidase-like C-terminal" evidence="6">
    <location>
        <begin position="546"/>
        <end position="651"/>
    </location>
</feature>
<dbReference type="GO" id="GO:0016787">
    <property type="term" value="F:hydrolase activity"/>
    <property type="evidence" value="ECO:0007669"/>
    <property type="project" value="UniProtKB-KW"/>
</dbReference>